<evidence type="ECO:0000313" key="4">
    <source>
        <dbReference type="Proteomes" id="UP000221369"/>
    </source>
</evidence>
<reference evidence="3 4" key="1">
    <citation type="submission" date="2017-10" db="EMBL/GenBank/DDBJ databases">
        <title>Sequencing the genomes of 1000 actinobacteria strains.</title>
        <authorList>
            <person name="Klenk H.-P."/>
        </authorList>
    </citation>
    <scope>NUCLEOTIDE SEQUENCE [LARGE SCALE GENOMIC DNA]</scope>
    <source>
        <strain evidence="3 4">DSM 21798</strain>
    </source>
</reference>
<accession>A0A2A9DYS8</accession>
<dbReference type="InterPro" id="IPR058498">
    <property type="entry name" value="DUF8185"/>
</dbReference>
<dbReference type="AlphaFoldDB" id="A0A2A9DYS8"/>
<proteinExistence type="predicted"/>
<evidence type="ECO:0000259" key="2">
    <source>
        <dbReference type="Pfam" id="PF26572"/>
    </source>
</evidence>
<protein>
    <submittedName>
        <fullName evidence="3">Uncharacterized protein</fullName>
    </submittedName>
</protein>
<dbReference type="RefSeq" id="WP_098407508.1">
    <property type="nucleotide sequence ID" value="NZ_PDJE01000001.1"/>
</dbReference>
<evidence type="ECO:0000259" key="1">
    <source>
        <dbReference type="Pfam" id="PF26035"/>
    </source>
</evidence>
<keyword evidence="4" id="KW-1185">Reference proteome</keyword>
<name>A0A2A9DYS8_9MICO</name>
<evidence type="ECO:0000313" key="3">
    <source>
        <dbReference type="EMBL" id="PFG31132.1"/>
    </source>
</evidence>
<dbReference type="InterPro" id="IPR058323">
    <property type="entry name" value="DUF8010"/>
</dbReference>
<dbReference type="Proteomes" id="UP000221369">
    <property type="component" value="Unassembled WGS sequence"/>
</dbReference>
<sequence length="214" mass="22719">MTERFTLSDSDAVSDLCTFVGRAKRVDPDAVRLIASSGVLAVYVPVLYARGILDRGPTVLGLRTFAETSGAEFDRTVVPDAISERLARVEGSPVAQLTMPSSEVTAPWTGIAPPRSGWAEIGSVGVDTLAATSREGAARIAAELPRDAGDPVVQRIRAGVWGEDIPAFPELPAGAAFAAESLGFIGESETARVLQSGPWLRLSIRRGHVLVRRR</sequence>
<feature type="domain" description="DUF8010" evidence="1">
    <location>
        <begin position="1"/>
        <end position="95"/>
    </location>
</feature>
<feature type="domain" description="DUF8185" evidence="2">
    <location>
        <begin position="113"/>
        <end position="214"/>
    </location>
</feature>
<dbReference type="Pfam" id="PF26572">
    <property type="entry name" value="DUF8185"/>
    <property type="match status" value="1"/>
</dbReference>
<dbReference type="Pfam" id="PF26035">
    <property type="entry name" value="DUF8010"/>
    <property type="match status" value="1"/>
</dbReference>
<comment type="caution">
    <text evidence="3">The sequence shown here is derived from an EMBL/GenBank/DDBJ whole genome shotgun (WGS) entry which is preliminary data.</text>
</comment>
<gene>
    <name evidence="3" type="ORF">ATJ78_2082</name>
</gene>
<dbReference type="EMBL" id="PDJE01000001">
    <property type="protein sequence ID" value="PFG31132.1"/>
    <property type="molecule type" value="Genomic_DNA"/>
</dbReference>
<organism evidence="3 4">
    <name type="scientific">Paramicrobacterium agarici</name>
    <dbReference type="NCBI Taxonomy" id="630514"/>
    <lineage>
        <taxon>Bacteria</taxon>
        <taxon>Bacillati</taxon>
        <taxon>Actinomycetota</taxon>
        <taxon>Actinomycetes</taxon>
        <taxon>Micrococcales</taxon>
        <taxon>Microbacteriaceae</taxon>
        <taxon>Paramicrobacterium</taxon>
    </lineage>
</organism>